<dbReference type="AlphaFoldDB" id="A0ABC8KW54"/>
<name>A0ABC8KW54_ERUVS</name>
<keyword evidence="1" id="KW-0472">Membrane</keyword>
<protein>
    <submittedName>
        <fullName evidence="2">Uncharacterized protein</fullName>
    </submittedName>
</protein>
<sequence length="54" mass="6138">MIVMGLGLLRLVGMGKVLLLLIIMITSKMSNASWDLGQVRTLYSIQGYFFRFLQ</sequence>
<dbReference type="Proteomes" id="UP001642260">
    <property type="component" value="Unassembled WGS sequence"/>
</dbReference>
<evidence type="ECO:0000313" key="2">
    <source>
        <dbReference type="EMBL" id="CAH8363472.1"/>
    </source>
</evidence>
<keyword evidence="1" id="KW-1133">Transmembrane helix</keyword>
<dbReference type="EMBL" id="CAKOAT010360709">
    <property type="protein sequence ID" value="CAH8363472.1"/>
    <property type="molecule type" value="Genomic_DNA"/>
</dbReference>
<feature type="transmembrane region" description="Helical" evidence="1">
    <location>
        <begin position="6"/>
        <end position="25"/>
    </location>
</feature>
<evidence type="ECO:0000313" key="3">
    <source>
        <dbReference type="Proteomes" id="UP001642260"/>
    </source>
</evidence>
<comment type="caution">
    <text evidence="2">The sequence shown here is derived from an EMBL/GenBank/DDBJ whole genome shotgun (WGS) entry which is preliminary data.</text>
</comment>
<gene>
    <name evidence="2" type="ORF">ERUC_LOCUS29228</name>
</gene>
<keyword evidence="1" id="KW-0812">Transmembrane</keyword>
<reference evidence="2 3" key="1">
    <citation type="submission" date="2022-03" db="EMBL/GenBank/DDBJ databases">
        <authorList>
            <person name="Macdonald S."/>
            <person name="Ahmed S."/>
            <person name="Newling K."/>
        </authorList>
    </citation>
    <scope>NUCLEOTIDE SEQUENCE [LARGE SCALE GENOMIC DNA]</scope>
</reference>
<evidence type="ECO:0000256" key="1">
    <source>
        <dbReference type="SAM" id="Phobius"/>
    </source>
</evidence>
<accession>A0ABC8KW54</accession>
<organism evidence="2 3">
    <name type="scientific">Eruca vesicaria subsp. sativa</name>
    <name type="common">Garden rocket</name>
    <name type="synonym">Eruca sativa</name>
    <dbReference type="NCBI Taxonomy" id="29727"/>
    <lineage>
        <taxon>Eukaryota</taxon>
        <taxon>Viridiplantae</taxon>
        <taxon>Streptophyta</taxon>
        <taxon>Embryophyta</taxon>
        <taxon>Tracheophyta</taxon>
        <taxon>Spermatophyta</taxon>
        <taxon>Magnoliopsida</taxon>
        <taxon>eudicotyledons</taxon>
        <taxon>Gunneridae</taxon>
        <taxon>Pentapetalae</taxon>
        <taxon>rosids</taxon>
        <taxon>malvids</taxon>
        <taxon>Brassicales</taxon>
        <taxon>Brassicaceae</taxon>
        <taxon>Brassiceae</taxon>
        <taxon>Eruca</taxon>
    </lineage>
</organism>
<keyword evidence="3" id="KW-1185">Reference proteome</keyword>
<proteinExistence type="predicted"/>